<dbReference type="AlphaFoldDB" id="A0AAV9QIK8"/>
<evidence type="ECO:0000313" key="2">
    <source>
        <dbReference type="EMBL" id="KAK5543917.1"/>
    </source>
</evidence>
<keyword evidence="3" id="KW-1185">Reference proteome</keyword>
<dbReference type="SUPFAM" id="SSF51735">
    <property type="entry name" value="NAD(P)-binding Rossmann-fold domains"/>
    <property type="match status" value="1"/>
</dbReference>
<dbReference type="Pfam" id="PF01522">
    <property type="entry name" value="Polysacc_deac_1"/>
    <property type="match status" value="1"/>
</dbReference>
<dbReference type="GO" id="GO:0005975">
    <property type="term" value="P:carbohydrate metabolic process"/>
    <property type="evidence" value="ECO:0007669"/>
    <property type="project" value="InterPro"/>
</dbReference>
<dbReference type="EMBL" id="JAXLQG010000002">
    <property type="protein sequence ID" value="KAK5543917.1"/>
    <property type="molecule type" value="Genomic_DNA"/>
</dbReference>
<dbReference type="InterPro" id="IPR037950">
    <property type="entry name" value="PgdA-like"/>
</dbReference>
<dbReference type="PRINTS" id="PR00081">
    <property type="entry name" value="GDHRDH"/>
</dbReference>
<evidence type="ECO:0000259" key="1">
    <source>
        <dbReference type="Pfam" id="PF01522"/>
    </source>
</evidence>
<accession>A0AAV9QIK8</accession>
<protein>
    <recommendedName>
        <fullName evidence="1">NodB homology domain-containing protein</fullName>
    </recommendedName>
</protein>
<name>A0AAV9QIK8_9PEZI</name>
<dbReference type="Proteomes" id="UP001345827">
    <property type="component" value="Unassembled WGS sequence"/>
</dbReference>
<gene>
    <name evidence="2" type="ORF">LTR25_001532</name>
</gene>
<dbReference type="InterPro" id="IPR011330">
    <property type="entry name" value="Glyco_hydro/deAcase_b/a-brl"/>
</dbReference>
<dbReference type="Gene3D" id="3.20.20.370">
    <property type="entry name" value="Glycoside hydrolase/deacetylase"/>
    <property type="match status" value="1"/>
</dbReference>
<dbReference type="SUPFAM" id="SSF88713">
    <property type="entry name" value="Glycoside hydrolase/deacetylase"/>
    <property type="match status" value="1"/>
</dbReference>
<feature type="domain" description="NodB homology" evidence="1">
    <location>
        <begin position="427"/>
        <end position="528"/>
    </location>
</feature>
<dbReference type="PANTHER" id="PTHR47561:SF2">
    <property type="entry name" value="HYPOTHETICAL POLYSACCHARIDE DEACETYLASE (EUROFUNG)"/>
    <property type="match status" value="1"/>
</dbReference>
<dbReference type="CDD" id="cd05233">
    <property type="entry name" value="SDR_c"/>
    <property type="match status" value="1"/>
</dbReference>
<sequence length="701" mass="77227">MGRGLQQACGIGFPTNNSYPSFDANDPLAPNLEGTQRDQWRCPAGLAGLRLTAERYQNVKKEVYVDSFDSRAIKMSEARYSFLNLEGLHVFITGAGGGIATAAVKEFLALGCRVTGFDRRAIDTSKLCSTSEEESRFHAVQGDLTSEQSVAQAFQSALDQFGPVNILVANAGITDESGHPPIWEIDTELWDKVNTNNVRGTFLTVKHFLLSVKRSQEAQGSELDNVAIVITGSETGKFGQEGHSEYASGKAGLQYGLVRTVKNEIVRLNSKARINAVAPGWVNTALIGDRLDDPKEMWAECQATVALKKISQPEDVARAMAFLASHRAAGNISGECVSVDGGMEGRVIWREDQILGSDTNLGSTETVIRSTPIPASLSPPKRRRRLRICLSVDFDAISGYLGTGHDSNNTLADYSAGVFSANVGVGRLLGLFKKHGISDKLTWFVPGHSLETFPAQAQQILQSGAELGLHGYSHEGAYAMTVEQEKDVLEKCIEIITKLKGGKRPVGYRAPLYQIRETTVRLLQDHDFLYDSSMNAHDALPYFLPKPFPEEPPHVPDYKKEAKTWMVPTPIPEQPEAGSAEADKALVEIPGSWYTEDMTPLGFYPYASNTQGYISVDVVEKMWLDRFNWIWENESWLDEGPGKGYGSVYPMIWHPESAGRAHIVGMIDRFVSKMVSRMNAAETGEITFETMESVARSWKQR</sequence>
<reference evidence="2 3" key="1">
    <citation type="submission" date="2023-06" db="EMBL/GenBank/DDBJ databases">
        <title>Black Yeasts Isolated from many extreme environments.</title>
        <authorList>
            <person name="Coleine C."/>
            <person name="Stajich J.E."/>
            <person name="Selbmann L."/>
        </authorList>
    </citation>
    <scope>NUCLEOTIDE SEQUENCE [LARGE SCALE GENOMIC DNA]</scope>
    <source>
        <strain evidence="2 3">CCFEE 5887</strain>
    </source>
</reference>
<proteinExistence type="predicted"/>
<dbReference type="Pfam" id="PF13561">
    <property type="entry name" value="adh_short_C2"/>
    <property type="match status" value="1"/>
</dbReference>
<dbReference type="InterPro" id="IPR002347">
    <property type="entry name" value="SDR_fam"/>
</dbReference>
<dbReference type="InterPro" id="IPR002509">
    <property type="entry name" value="NODB_dom"/>
</dbReference>
<dbReference type="InterPro" id="IPR036291">
    <property type="entry name" value="NAD(P)-bd_dom_sf"/>
</dbReference>
<dbReference type="Gene3D" id="3.40.50.720">
    <property type="entry name" value="NAD(P)-binding Rossmann-like Domain"/>
    <property type="match status" value="1"/>
</dbReference>
<dbReference type="PANTHER" id="PTHR47561">
    <property type="entry name" value="POLYSACCHARIDE DEACETYLASE FAMILY PROTEIN (AFU_ORTHOLOGUE AFUA_6G05030)"/>
    <property type="match status" value="1"/>
</dbReference>
<comment type="caution">
    <text evidence="2">The sequence shown here is derived from an EMBL/GenBank/DDBJ whole genome shotgun (WGS) entry which is preliminary data.</text>
</comment>
<organism evidence="2 3">
    <name type="scientific">Vermiconidia calcicola</name>
    <dbReference type="NCBI Taxonomy" id="1690605"/>
    <lineage>
        <taxon>Eukaryota</taxon>
        <taxon>Fungi</taxon>
        <taxon>Dikarya</taxon>
        <taxon>Ascomycota</taxon>
        <taxon>Pezizomycotina</taxon>
        <taxon>Dothideomycetes</taxon>
        <taxon>Dothideomycetidae</taxon>
        <taxon>Mycosphaerellales</taxon>
        <taxon>Extremaceae</taxon>
        <taxon>Vermiconidia</taxon>
    </lineage>
</organism>
<evidence type="ECO:0000313" key="3">
    <source>
        <dbReference type="Proteomes" id="UP001345827"/>
    </source>
</evidence>
<dbReference type="CDD" id="cd10938">
    <property type="entry name" value="CE4_HpPgdA_like"/>
    <property type="match status" value="1"/>
</dbReference>
<dbReference type="GO" id="GO:0016810">
    <property type="term" value="F:hydrolase activity, acting on carbon-nitrogen (but not peptide) bonds"/>
    <property type="evidence" value="ECO:0007669"/>
    <property type="project" value="InterPro"/>
</dbReference>